<dbReference type="InterPro" id="IPR015915">
    <property type="entry name" value="Kelch-typ_b-propeller"/>
</dbReference>
<dbReference type="AlphaFoldDB" id="A0AAD9R351"/>
<dbReference type="SUPFAM" id="SSF117281">
    <property type="entry name" value="Kelch motif"/>
    <property type="match status" value="1"/>
</dbReference>
<protein>
    <submittedName>
        <fullName evidence="3">Kelch domain-containing protein 2</fullName>
    </submittedName>
</protein>
<dbReference type="Pfam" id="PF24681">
    <property type="entry name" value="Kelch_KLHDC2_KLHL20_DRC7"/>
    <property type="match status" value="1"/>
</dbReference>
<keyword evidence="1" id="KW-0880">Kelch repeat</keyword>
<reference evidence="3" key="1">
    <citation type="journal article" date="2023" name="G3 (Bethesda)">
        <title>Whole genome assembly and annotation of the endangered Caribbean coral Acropora cervicornis.</title>
        <authorList>
            <person name="Selwyn J.D."/>
            <person name="Vollmer S.V."/>
        </authorList>
    </citation>
    <scope>NUCLEOTIDE SEQUENCE</scope>
    <source>
        <strain evidence="3">K2</strain>
    </source>
</reference>
<reference evidence="3" key="2">
    <citation type="journal article" date="2023" name="Science">
        <title>Genomic signatures of disease resistance in endangered staghorn corals.</title>
        <authorList>
            <person name="Vollmer S.V."/>
            <person name="Selwyn J.D."/>
            <person name="Despard B.A."/>
            <person name="Roesel C.L."/>
        </authorList>
    </citation>
    <scope>NUCLEOTIDE SEQUENCE</scope>
    <source>
        <strain evidence="3">K2</strain>
    </source>
</reference>
<dbReference type="Gene3D" id="2.120.10.80">
    <property type="entry name" value="Kelch-type beta propeller"/>
    <property type="match status" value="2"/>
</dbReference>
<dbReference type="EMBL" id="JARQWQ010000004">
    <property type="protein sequence ID" value="KAK2572157.1"/>
    <property type="molecule type" value="Genomic_DNA"/>
</dbReference>
<accession>A0AAD9R351</accession>
<gene>
    <name evidence="3" type="ORF">P5673_002366</name>
</gene>
<evidence type="ECO:0000256" key="1">
    <source>
        <dbReference type="ARBA" id="ARBA00022441"/>
    </source>
</evidence>
<evidence type="ECO:0000256" key="2">
    <source>
        <dbReference type="ARBA" id="ARBA00022737"/>
    </source>
</evidence>
<organism evidence="3 4">
    <name type="scientific">Acropora cervicornis</name>
    <name type="common">Staghorn coral</name>
    <dbReference type="NCBI Taxonomy" id="6130"/>
    <lineage>
        <taxon>Eukaryota</taxon>
        <taxon>Metazoa</taxon>
        <taxon>Cnidaria</taxon>
        <taxon>Anthozoa</taxon>
        <taxon>Hexacorallia</taxon>
        <taxon>Scleractinia</taxon>
        <taxon>Astrocoeniina</taxon>
        <taxon>Acroporidae</taxon>
        <taxon>Acropora</taxon>
    </lineage>
</organism>
<comment type="caution">
    <text evidence="3">The sequence shown here is derived from an EMBL/GenBank/DDBJ whole genome shotgun (WGS) entry which is preliminary data.</text>
</comment>
<dbReference type="PANTHER" id="PTHR46228:SF2">
    <property type="entry name" value="KELCH REPEAT PROTEIN (AFU_ORTHOLOGUE AFUA_4G14350)"/>
    <property type="match status" value="1"/>
</dbReference>
<evidence type="ECO:0000313" key="4">
    <source>
        <dbReference type="Proteomes" id="UP001249851"/>
    </source>
</evidence>
<proteinExistence type="predicted"/>
<keyword evidence="2" id="KW-0677">Repeat</keyword>
<name>A0AAD9R351_ACRCE</name>
<sequence length="371" mass="41760">MTFVLPFINGAAKPKERSGHVAVYYDGYVVVWGGYYRLGPEQGYPEIPFPMDEYQPNDEVWKCMETRGEIPPCLSGSSACVVGRNSMYVFAGHHDDGPSATVYVLNLKTFVWKNLTNQVQGNPPSKRDKLCCWTHKDVIIYFGGYGTVPDPATVDQSNGFFTFNIDIMEENMGKAPTPRAAQAAAKLGNIGYMFGGRHMEQRLNDLYSLNLDSFEWSNKIATTGNVPQGRTWHSLSAVSDRHLFLYGGFSNEEDVLDDAFILDTSTMIWFQMQVPSFQSMPMSRMWHTACCTSVSGEVVIYGGCTQSVLSEDPEHTSSVLIFRFTPQPLHRLCADAIVRHYSSLKRQLAALPKNIHMSLFIHRRLQAIHRN</sequence>
<keyword evidence="4" id="KW-1185">Reference proteome</keyword>
<dbReference type="PANTHER" id="PTHR46228">
    <property type="entry name" value="KELCH DOMAIN-CONTAINING PROTEIN"/>
    <property type="match status" value="1"/>
</dbReference>
<evidence type="ECO:0000313" key="3">
    <source>
        <dbReference type="EMBL" id="KAK2572157.1"/>
    </source>
</evidence>
<dbReference type="Proteomes" id="UP001249851">
    <property type="component" value="Unassembled WGS sequence"/>
</dbReference>